<dbReference type="PRINTS" id="PR00922">
    <property type="entry name" value="DADACBPTASE3"/>
</dbReference>
<evidence type="ECO:0000313" key="6">
    <source>
        <dbReference type="Proteomes" id="UP000248749"/>
    </source>
</evidence>
<keyword evidence="6" id="KW-1185">Reference proteome</keyword>
<feature type="signal peptide" evidence="4">
    <location>
        <begin position="1"/>
        <end position="30"/>
    </location>
</feature>
<dbReference type="SUPFAM" id="SSF56601">
    <property type="entry name" value="beta-lactamase/transpeptidase-like"/>
    <property type="match status" value="1"/>
</dbReference>
<evidence type="ECO:0000313" key="5">
    <source>
        <dbReference type="EMBL" id="PZF92598.1"/>
    </source>
</evidence>
<organism evidence="5 6">
    <name type="scientific">Micromonospora deserti</name>
    <dbReference type="NCBI Taxonomy" id="2070366"/>
    <lineage>
        <taxon>Bacteria</taxon>
        <taxon>Bacillati</taxon>
        <taxon>Actinomycetota</taxon>
        <taxon>Actinomycetes</taxon>
        <taxon>Micromonosporales</taxon>
        <taxon>Micromonosporaceae</taxon>
        <taxon>Micromonospora</taxon>
    </lineage>
</organism>
<gene>
    <name evidence="5" type="primary">dacB</name>
    <name evidence="5" type="ORF">C1I99_21555</name>
</gene>
<evidence type="ECO:0000256" key="4">
    <source>
        <dbReference type="SAM" id="SignalP"/>
    </source>
</evidence>
<proteinExistence type="inferred from homology"/>
<accession>A0A2W2CLR9</accession>
<dbReference type="NCBIfam" id="TIGR00666">
    <property type="entry name" value="PBP4"/>
    <property type="match status" value="1"/>
</dbReference>
<feature type="region of interest" description="Disordered" evidence="3">
    <location>
        <begin position="501"/>
        <end position="520"/>
    </location>
</feature>
<dbReference type="Pfam" id="PF02113">
    <property type="entry name" value="Peptidase_S13"/>
    <property type="match status" value="1"/>
</dbReference>
<keyword evidence="5" id="KW-0645">Protease</keyword>
<dbReference type="Gene3D" id="3.50.80.20">
    <property type="entry name" value="D-Ala-D-Ala carboxypeptidase C, peptidase S13"/>
    <property type="match status" value="1"/>
</dbReference>
<dbReference type="Proteomes" id="UP000248749">
    <property type="component" value="Unassembled WGS sequence"/>
</dbReference>
<keyword evidence="4" id="KW-0732">Signal</keyword>
<dbReference type="GO" id="GO:0004185">
    <property type="term" value="F:serine-type carboxypeptidase activity"/>
    <property type="evidence" value="ECO:0007669"/>
    <property type="project" value="InterPro"/>
</dbReference>
<name>A0A2W2CLR9_9ACTN</name>
<dbReference type="RefSeq" id="WP_111136042.1">
    <property type="nucleotide sequence ID" value="NZ_POUB01000174.1"/>
</dbReference>
<reference evidence="5 6" key="1">
    <citation type="submission" date="2018-01" db="EMBL/GenBank/DDBJ databases">
        <title>Draft genome sequence of Salinispora sp. 13K206.</title>
        <authorList>
            <person name="Sahin N."/>
            <person name="Saygin H."/>
            <person name="Ay H."/>
        </authorList>
    </citation>
    <scope>NUCLEOTIDE SEQUENCE [LARGE SCALE GENOMIC DNA]</scope>
    <source>
        <strain evidence="5 6">13K206</strain>
    </source>
</reference>
<dbReference type="InterPro" id="IPR000667">
    <property type="entry name" value="Peptidase_S13"/>
</dbReference>
<keyword evidence="2" id="KW-0378">Hydrolase</keyword>
<dbReference type="InterPro" id="IPR012338">
    <property type="entry name" value="Beta-lactam/transpept-like"/>
</dbReference>
<protein>
    <submittedName>
        <fullName evidence="5">D-alanyl-D-alanine carboxypeptidase/D-alanyl-D-alanine-endopeptidase</fullName>
    </submittedName>
</protein>
<dbReference type="EMBL" id="POUB01000174">
    <property type="protein sequence ID" value="PZF92598.1"/>
    <property type="molecule type" value="Genomic_DNA"/>
</dbReference>
<comment type="caution">
    <text evidence="5">The sequence shown here is derived from an EMBL/GenBank/DDBJ whole genome shotgun (WGS) entry which is preliminary data.</text>
</comment>
<sequence>MHRRLFPRTLALVALVAAAAIAGAPTAATAESPTPAATRLNATIDAILADPRLDGAQAAVVVVDTASGQTVYHRNGDRRLIPASNTKLLTSAAALELLGPDHRFRTDVLTTGARRGGVLSGNLHLRGGGDPTLLAGDYDALAARVAAAGIRVVTGNLVADDTRYDSTRLGPDWAWDDQPWYYAAQVSALTVAPDTDYDAGTVIVTAAPGATAGARPVITTTPATGYLRIDNRAETVAAGRTSISFEREHGNNTVVVTGQIAVGNTPTSDWVTVWEPTGYAADVFRTALRKHGVRVLGRTVLDQATPAGAAEVARHDSMTLAELMVPFLKLSNNGHAEVLTKEIGRVTSGSGTWSAGLAAIGGYVAGAGMDTGTLRQRDGSGLSRRNLIPAAEFVDLLAAARAEPWFDAWYAALPIAGDPDRFVGGTLRSRMRGTPAAGNVHAKTGSLTGVSGLSGYVTDADGRVLAFSILLNNYLASSVKGLEDQIAVALASYTEQTRASARVAPPAAPEAPPAPEDRECSWMKPIAC</sequence>
<evidence type="ECO:0000256" key="3">
    <source>
        <dbReference type="SAM" id="MobiDB-lite"/>
    </source>
</evidence>
<dbReference type="AlphaFoldDB" id="A0A2W2CLR9"/>
<feature type="chain" id="PRO_5015953217" evidence="4">
    <location>
        <begin position="31"/>
        <end position="528"/>
    </location>
</feature>
<evidence type="ECO:0000256" key="2">
    <source>
        <dbReference type="ARBA" id="ARBA00022801"/>
    </source>
</evidence>
<dbReference type="OrthoDB" id="9802627at2"/>
<dbReference type="PANTHER" id="PTHR30023">
    <property type="entry name" value="D-ALANYL-D-ALANINE CARBOXYPEPTIDASE"/>
    <property type="match status" value="1"/>
</dbReference>
<evidence type="ECO:0000256" key="1">
    <source>
        <dbReference type="ARBA" id="ARBA00006096"/>
    </source>
</evidence>
<keyword evidence="5" id="KW-0121">Carboxypeptidase</keyword>
<dbReference type="GO" id="GO:0006508">
    <property type="term" value="P:proteolysis"/>
    <property type="evidence" value="ECO:0007669"/>
    <property type="project" value="InterPro"/>
</dbReference>
<dbReference type="PANTHER" id="PTHR30023:SF0">
    <property type="entry name" value="PENICILLIN-SENSITIVE CARBOXYPEPTIDASE A"/>
    <property type="match status" value="1"/>
</dbReference>
<comment type="similarity">
    <text evidence="1">Belongs to the peptidase S13 family.</text>
</comment>
<dbReference type="GO" id="GO:0000270">
    <property type="term" value="P:peptidoglycan metabolic process"/>
    <property type="evidence" value="ECO:0007669"/>
    <property type="project" value="TreeGrafter"/>
</dbReference>
<dbReference type="Gene3D" id="3.40.710.10">
    <property type="entry name" value="DD-peptidase/beta-lactamase superfamily"/>
    <property type="match status" value="1"/>
</dbReference>